<organism evidence="1 2">
    <name type="scientific">Candidatus Kaiserbacteria bacterium GW2011_GWC2_49_12</name>
    <dbReference type="NCBI Taxonomy" id="1618675"/>
    <lineage>
        <taxon>Bacteria</taxon>
        <taxon>Candidatus Kaiseribacteriota</taxon>
    </lineage>
</organism>
<protein>
    <submittedName>
        <fullName evidence="1">Uncharacterized protein</fullName>
    </submittedName>
</protein>
<dbReference type="Proteomes" id="UP000034589">
    <property type="component" value="Unassembled WGS sequence"/>
</dbReference>
<dbReference type="AlphaFoldDB" id="A0A0G1VHM6"/>
<gene>
    <name evidence="1" type="ORF">UY39_C0051G0012</name>
</gene>
<comment type="caution">
    <text evidence="1">The sequence shown here is derived from an EMBL/GenBank/DDBJ whole genome shotgun (WGS) entry which is preliminary data.</text>
</comment>
<evidence type="ECO:0000313" key="2">
    <source>
        <dbReference type="Proteomes" id="UP000034589"/>
    </source>
</evidence>
<accession>A0A0G1VHM6</accession>
<reference evidence="1 2" key="1">
    <citation type="journal article" date="2015" name="Nature">
        <title>rRNA introns, odd ribosomes, and small enigmatic genomes across a large radiation of phyla.</title>
        <authorList>
            <person name="Brown C.T."/>
            <person name="Hug L.A."/>
            <person name="Thomas B.C."/>
            <person name="Sharon I."/>
            <person name="Castelle C.J."/>
            <person name="Singh A."/>
            <person name="Wilkins M.J."/>
            <person name="Williams K.H."/>
            <person name="Banfield J.F."/>
        </authorList>
    </citation>
    <scope>NUCLEOTIDE SEQUENCE [LARGE SCALE GENOMIC DNA]</scope>
</reference>
<sequence>MCRYRFGNERDTFRQWPRDDASCDEVNVITVREIFGAQYLRKICDTCAVQTFNMLFVFRFPTTKDLAVQRAQCGGGDERHVAIAIATSPSVKS</sequence>
<name>A0A0G1VHM6_9BACT</name>
<dbReference type="EMBL" id="LCPV01000051">
    <property type="protein sequence ID" value="KKW05735.1"/>
    <property type="molecule type" value="Genomic_DNA"/>
</dbReference>
<evidence type="ECO:0000313" key="1">
    <source>
        <dbReference type="EMBL" id="KKW05735.1"/>
    </source>
</evidence>
<proteinExistence type="predicted"/>